<keyword evidence="4" id="KW-1003">Cell membrane</keyword>
<feature type="transmembrane region" description="Helical" evidence="23">
    <location>
        <begin position="343"/>
        <end position="366"/>
    </location>
</feature>
<proteinExistence type="inferred from homology"/>
<feature type="transmembrane region" description="Helical" evidence="23">
    <location>
        <begin position="823"/>
        <end position="840"/>
    </location>
</feature>
<evidence type="ECO:0000256" key="23">
    <source>
        <dbReference type="SAM" id="Phobius"/>
    </source>
</evidence>
<evidence type="ECO:0000256" key="9">
    <source>
        <dbReference type="ARBA" id="ARBA00022840"/>
    </source>
</evidence>
<keyword evidence="11" id="KW-0630">Potassium</keyword>
<dbReference type="SMART" id="SM00831">
    <property type="entry name" value="Cation_ATPase_N"/>
    <property type="match status" value="1"/>
</dbReference>
<feature type="transmembrane region" description="Helical" evidence="23">
    <location>
        <begin position="869"/>
        <end position="891"/>
    </location>
</feature>
<evidence type="ECO:0000256" key="6">
    <source>
        <dbReference type="ARBA" id="ARBA00022692"/>
    </source>
</evidence>
<evidence type="ECO:0000256" key="19">
    <source>
        <dbReference type="ARBA" id="ARBA00035029"/>
    </source>
</evidence>
<dbReference type="Pfam" id="PF00689">
    <property type="entry name" value="Cation_ATPase_C"/>
    <property type="match status" value="1"/>
</dbReference>
<dbReference type="Pfam" id="PF00122">
    <property type="entry name" value="E1-E2_ATPase"/>
    <property type="match status" value="1"/>
</dbReference>
<keyword evidence="14" id="KW-0915">Sodium</keyword>
<comment type="similarity">
    <text evidence="18">Belongs to the cation transport ATPase (P-type) (TC 3.A.3) family. Type IID subfamily.</text>
</comment>
<dbReference type="SFLD" id="SFLDF00027">
    <property type="entry name" value="p-type_atpase"/>
    <property type="match status" value="1"/>
</dbReference>
<dbReference type="SUPFAM" id="SSF81660">
    <property type="entry name" value="Metal cation-transporting ATPase, ATP-binding domain N"/>
    <property type="match status" value="1"/>
</dbReference>
<evidence type="ECO:0000256" key="1">
    <source>
        <dbReference type="ARBA" id="ARBA00001946"/>
    </source>
</evidence>
<evidence type="ECO:0000256" key="8">
    <source>
        <dbReference type="ARBA" id="ARBA00022741"/>
    </source>
</evidence>
<dbReference type="Pfam" id="PF00690">
    <property type="entry name" value="Cation_ATPase_N"/>
    <property type="match status" value="1"/>
</dbReference>
<feature type="transmembrane region" description="Helical" evidence="23">
    <location>
        <begin position="923"/>
        <end position="940"/>
    </location>
</feature>
<feature type="transmembrane region" description="Helical" evidence="23">
    <location>
        <begin position="129"/>
        <end position="145"/>
    </location>
</feature>
<feature type="domain" description="Cation-transporting P-type ATPase N-terminal" evidence="24">
    <location>
        <begin position="51"/>
        <end position="125"/>
    </location>
</feature>
<evidence type="ECO:0000256" key="21">
    <source>
        <dbReference type="ARBA" id="ARBA00049499"/>
    </source>
</evidence>
<feature type="transmembrane region" description="Helical" evidence="23">
    <location>
        <begin position="786"/>
        <end position="807"/>
    </location>
</feature>
<feature type="transmembrane region" description="Helical" evidence="23">
    <location>
        <begin position="316"/>
        <end position="337"/>
    </location>
</feature>
<keyword evidence="26" id="KW-1185">Reference proteome</keyword>
<dbReference type="PROSITE" id="PS00154">
    <property type="entry name" value="ATPASE_E1_E2"/>
    <property type="match status" value="1"/>
</dbReference>
<evidence type="ECO:0000256" key="20">
    <source>
        <dbReference type="ARBA" id="ARBA00048599"/>
    </source>
</evidence>
<dbReference type="EMBL" id="JAWRVE010000048">
    <property type="protein sequence ID" value="KAL1867901.1"/>
    <property type="molecule type" value="Genomic_DNA"/>
</dbReference>
<dbReference type="Pfam" id="PF08282">
    <property type="entry name" value="Hydrolase_3"/>
    <property type="match status" value="1"/>
</dbReference>
<evidence type="ECO:0000256" key="7">
    <source>
        <dbReference type="ARBA" id="ARBA00022723"/>
    </source>
</evidence>
<evidence type="ECO:0000256" key="4">
    <source>
        <dbReference type="ARBA" id="ARBA00022475"/>
    </source>
</evidence>
<evidence type="ECO:0000256" key="16">
    <source>
        <dbReference type="ARBA" id="ARBA00023136"/>
    </source>
</evidence>
<dbReference type="EC" id="7.2.2.3" evidence="19"/>
<dbReference type="PANTHER" id="PTHR42861">
    <property type="entry name" value="CALCIUM-TRANSPORTING ATPASE"/>
    <property type="match status" value="1"/>
</dbReference>
<organism evidence="25 26">
    <name type="scientific">Diaporthe australafricana</name>
    <dbReference type="NCBI Taxonomy" id="127596"/>
    <lineage>
        <taxon>Eukaryota</taxon>
        <taxon>Fungi</taxon>
        <taxon>Dikarya</taxon>
        <taxon>Ascomycota</taxon>
        <taxon>Pezizomycotina</taxon>
        <taxon>Sordariomycetes</taxon>
        <taxon>Sordariomycetidae</taxon>
        <taxon>Diaporthales</taxon>
        <taxon>Diaporthaceae</taxon>
        <taxon>Diaporthe</taxon>
    </lineage>
</organism>
<keyword evidence="9" id="KW-0067">ATP-binding</keyword>
<evidence type="ECO:0000313" key="25">
    <source>
        <dbReference type="EMBL" id="KAL1867901.1"/>
    </source>
</evidence>
<keyword evidence="3" id="KW-0813">Transport</keyword>
<feature type="transmembrane region" description="Helical" evidence="23">
    <location>
        <begin position="105"/>
        <end position="123"/>
    </location>
</feature>
<accession>A0ABR3WW54</accession>
<reference evidence="25 26" key="1">
    <citation type="journal article" date="2024" name="IMA Fungus">
        <title>IMA Genome - F19 : A genome assembly and annotation guide to empower mycologists, including annotated draft genome sequences of Ceratocystis pirilliformis, Diaporthe australafricana, Fusarium ophioides, Paecilomyces lecythidis, and Sporothrix stenoceras.</title>
        <authorList>
            <person name="Aylward J."/>
            <person name="Wilson A.M."/>
            <person name="Visagie C.M."/>
            <person name="Spraker J."/>
            <person name="Barnes I."/>
            <person name="Buitendag C."/>
            <person name="Ceriani C."/>
            <person name="Del Mar Angel L."/>
            <person name="du Plessis D."/>
            <person name="Fuchs T."/>
            <person name="Gasser K."/>
            <person name="Kramer D."/>
            <person name="Li W."/>
            <person name="Munsamy K."/>
            <person name="Piso A."/>
            <person name="Price J.L."/>
            <person name="Sonnekus B."/>
            <person name="Thomas C."/>
            <person name="van der Nest A."/>
            <person name="van Dijk A."/>
            <person name="van Heerden A."/>
            <person name="van Vuuren N."/>
            <person name="Yilmaz N."/>
            <person name="Duong T.A."/>
            <person name="van der Merwe N.A."/>
            <person name="Wingfield M.J."/>
            <person name="Wingfield B.D."/>
        </authorList>
    </citation>
    <scope>NUCLEOTIDE SEQUENCE [LARGE SCALE GENOMIC DNA]</scope>
    <source>
        <strain evidence="25 26">CMW 18300</strain>
    </source>
</reference>
<dbReference type="SUPFAM" id="SSF56784">
    <property type="entry name" value="HAD-like"/>
    <property type="match status" value="1"/>
</dbReference>
<dbReference type="InterPro" id="IPR006414">
    <property type="entry name" value="P-type_ATPase_IID"/>
</dbReference>
<dbReference type="Pfam" id="PF13246">
    <property type="entry name" value="Cation_ATPase"/>
    <property type="match status" value="1"/>
</dbReference>
<dbReference type="SFLD" id="SFLDG00002">
    <property type="entry name" value="C1.7:_P-type_atpase_like"/>
    <property type="match status" value="1"/>
</dbReference>
<dbReference type="InterPro" id="IPR018303">
    <property type="entry name" value="ATPase_P-typ_P_site"/>
</dbReference>
<dbReference type="Gene3D" id="3.40.1110.10">
    <property type="entry name" value="Calcium-transporting ATPase, cytoplasmic domain N"/>
    <property type="match status" value="1"/>
</dbReference>
<keyword evidence="17" id="KW-0739">Sodium transport</keyword>
<dbReference type="InterPro" id="IPR036412">
    <property type="entry name" value="HAD-like_sf"/>
</dbReference>
<evidence type="ECO:0000259" key="24">
    <source>
        <dbReference type="SMART" id="SM00831"/>
    </source>
</evidence>
<keyword evidence="16 23" id="KW-0472">Membrane</keyword>
<keyword evidence="6 23" id="KW-0812">Transmembrane</keyword>
<evidence type="ECO:0000256" key="15">
    <source>
        <dbReference type="ARBA" id="ARBA00023065"/>
    </source>
</evidence>
<dbReference type="InterPro" id="IPR004014">
    <property type="entry name" value="ATPase_P-typ_cation-transptr_N"/>
</dbReference>
<sequence>MGNEDTAVEGQTEPPICGFKGPPSIQPAEPDSDKSTVCTKTPSIAEFTADSAHVFAASQICGYLSTDIKDGLTSAEAAARLQQNGPNKVEGAKGISLWTILLRQVSNSLTLVLVITAILSFAINDHIEGAIICAVILLNIVVGFIQDYRAEQTIQALYALSAPTCKVIRNGQIETIKAEGLVVGDIVLLNVGDVIPADLRLGDSINLSTDEALLTGESLPISKHADRVLADRDVPIGDRINMVYSASTITRGRATGIVTAVGMATEVGKIAGLLRQAKKSSEGLEGTAKMIHLTKEKIRVLLGLDGTPLQVSLSKFALLLFALAITLAIIVFSVSRFNVDDEVLIYGICVAVAVIPESLIAVLTISTALGTKAMAKGNVIVRKLAALEAVGGVTNICSDKTGTLTQGKMLAKRVWLADGTEVSVRETTHPFDPSSGTVQYDGAELAPAKMKATATGAPALRAFLETVALCNNAGVTRREATWTALGEPTEIALQVLAMRFGMGKPELLSDEKAAQLVSEFPFDSTCKRMTVVYDTGGGGGGDQEGEALLTAYTKGAVEAILPLLQVSDARQREIAAMADTLAAEGLRVLCVARRVAATAAQLSKREAAEAALEFVGLVGLYDPPRVESAPAVLRCQRAGITVHMLTGDHVKTATAIAREVGILPPSSSSPSDDQANIMQASAFDALSNAQVDALERLPLVLARCSPSTKVRMVEAMHRRRAFCVMTGDGVNDSPALKKSDVGIAMGMNGSDVAKEAADMVLTDDNFASIVTAVEEGRRLFDNIQKFLLHLLISNIAQVILLLVGLAFRDASGASVFPLSPIEILWANLVTSSFLALGLGLEEAQPDVMQRAPHDLRVGVFTRELIVDKFVYGTAMGLICLGVFATAAFSGVNNGGVGGGAYALGDGCNAGYNDSCAVVFRARAATYAALTFLLLVTAWEAKHFTRSLFNMHPEKYSGPLAVFRTVWANQFLFWAAVAGFALTFPLVYLPVINEVVFKHMGIGWEWGVVAAGIVVYLCVVESWKAVKRRFGIGGVRKTVDGFGAASDDGSVA</sequence>
<evidence type="ECO:0000256" key="18">
    <source>
        <dbReference type="ARBA" id="ARBA00035017"/>
    </source>
</evidence>
<dbReference type="SUPFAM" id="SSF81665">
    <property type="entry name" value="Calcium ATPase, transmembrane domain M"/>
    <property type="match status" value="1"/>
</dbReference>
<evidence type="ECO:0000256" key="5">
    <source>
        <dbReference type="ARBA" id="ARBA00022538"/>
    </source>
</evidence>
<gene>
    <name evidence="25" type="ORF">Daus18300_006176</name>
</gene>
<dbReference type="InterPro" id="IPR001757">
    <property type="entry name" value="P_typ_ATPase"/>
</dbReference>
<dbReference type="NCBIfam" id="TIGR01523">
    <property type="entry name" value="ATPase-IID_K-Na"/>
    <property type="match status" value="1"/>
</dbReference>
<evidence type="ECO:0000256" key="12">
    <source>
        <dbReference type="ARBA" id="ARBA00022967"/>
    </source>
</evidence>
<evidence type="ECO:0000256" key="10">
    <source>
        <dbReference type="ARBA" id="ARBA00022842"/>
    </source>
</evidence>
<keyword evidence="5" id="KW-0633">Potassium transport</keyword>
<dbReference type="SUPFAM" id="SSF81653">
    <property type="entry name" value="Calcium ATPase, transduction domain A"/>
    <property type="match status" value="1"/>
</dbReference>
<dbReference type="InterPro" id="IPR023214">
    <property type="entry name" value="HAD_sf"/>
</dbReference>
<evidence type="ECO:0000256" key="22">
    <source>
        <dbReference type="SAM" id="MobiDB-lite"/>
    </source>
</evidence>
<comment type="cofactor">
    <cofactor evidence="1">
        <name>Mg(2+)</name>
        <dbReference type="ChEBI" id="CHEBI:18420"/>
    </cofactor>
</comment>
<keyword evidence="10" id="KW-0460">Magnesium</keyword>
<dbReference type="InterPro" id="IPR023298">
    <property type="entry name" value="ATPase_P-typ_TM_dom_sf"/>
</dbReference>
<keyword evidence="7" id="KW-0479">Metal-binding</keyword>
<comment type="catalytic activity">
    <reaction evidence="21">
        <text>Na(+)(in) + ATP + H2O = Na(+)(out) + ADP + phosphate + H(+)</text>
        <dbReference type="Rhea" id="RHEA:14633"/>
        <dbReference type="ChEBI" id="CHEBI:15377"/>
        <dbReference type="ChEBI" id="CHEBI:15378"/>
        <dbReference type="ChEBI" id="CHEBI:29101"/>
        <dbReference type="ChEBI" id="CHEBI:30616"/>
        <dbReference type="ChEBI" id="CHEBI:43474"/>
        <dbReference type="ChEBI" id="CHEBI:456216"/>
        <dbReference type="EC" id="7.2.2.3"/>
    </reaction>
    <physiologicalReaction direction="left-to-right" evidence="21">
        <dbReference type="Rhea" id="RHEA:14634"/>
    </physiologicalReaction>
</comment>
<feature type="region of interest" description="Disordered" evidence="22">
    <location>
        <begin position="1"/>
        <end position="37"/>
    </location>
</feature>
<dbReference type="InterPro" id="IPR023299">
    <property type="entry name" value="ATPase_P-typ_cyto_dom_N"/>
</dbReference>
<dbReference type="NCBIfam" id="TIGR01494">
    <property type="entry name" value="ATPase_P-type"/>
    <property type="match status" value="2"/>
</dbReference>
<evidence type="ECO:0000256" key="11">
    <source>
        <dbReference type="ARBA" id="ARBA00022958"/>
    </source>
</evidence>
<keyword evidence="13 23" id="KW-1133">Transmembrane helix</keyword>
<dbReference type="InterPro" id="IPR006068">
    <property type="entry name" value="ATPase_P-typ_cation-transptr_C"/>
</dbReference>
<feature type="transmembrane region" description="Helical" evidence="23">
    <location>
        <begin position="1002"/>
        <end position="1019"/>
    </location>
</feature>
<dbReference type="InterPro" id="IPR059000">
    <property type="entry name" value="ATPase_P-type_domA"/>
</dbReference>
<comment type="subcellular location">
    <subcellularLocation>
        <location evidence="2">Cell membrane</location>
        <topology evidence="2">Multi-pass membrane protein</topology>
    </subcellularLocation>
</comment>
<dbReference type="SFLD" id="SFLDS00003">
    <property type="entry name" value="Haloacid_Dehalogenase"/>
    <property type="match status" value="1"/>
</dbReference>
<dbReference type="InterPro" id="IPR008250">
    <property type="entry name" value="ATPase_P-typ_transduc_dom_A_sf"/>
</dbReference>
<dbReference type="Proteomes" id="UP001583177">
    <property type="component" value="Unassembled WGS sequence"/>
</dbReference>
<keyword evidence="15" id="KW-0406">Ion transport</keyword>
<comment type="catalytic activity">
    <reaction evidence="20">
        <text>K(+)(in) + ATP + H2O = K(+)(out) + ADP + phosphate + H(+)</text>
        <dbReference type="Rhea" id="RHEA:75815"/>
        <dbReference type="ChEBI" id="CHEBI:15377"/>
        <dbReference type="ChEBI" id="CHEBI:15378"/>
        <dbReference type="ChEBI" id="CHEBI:29103"/>
        <dbReference type="ChEBI" id="CHEBI:30616"/>
        <dbReference type="ChEBI" id="CHEBI:43474"/>
        <dbReference type="ChEBI" id="CHEBI:456216"/>
    </reaction>
</comment>
<dbReference type="Gene3D" id="3.40.50.1000">
    <property type="entry name" value="HAD superfamily/HAD-like"/>
    <property type="match status" value="1"/>
</dbReference>
<evidence type="ECO:0000256" key="17">
    <source>
        <dbReference type="ARBA" id="ARBA00023201"/>
    </source>
</evidence>
<evidence type="ECO:0000256" key="3">
    <source>
        <dbReference type="ARBA" id="ARBA00022448"/>
    </source>
</evidence>
<feature type="transmembrane region" description="Helical" evidence="23">
    <location>
        <begin position="970"/>
        <end position="990"/>
    </location>
</feature>
<comment type="caution">
    <text evidence="25">The sequence shown here is derived from an EMBL/GenBank/DDBJ whole genome shotgun (WGS) entry which is preliminary data.</text>
</comment>
<dbReference type="PRINTS" id="PR00119">
    <property type="entry name" value="CATATPASE"/>
</dbReference>
<dbReference type="Gene3D" id="2.70.150.10">
    <property type="entry name" value="Calcium-transporting ATPase, cytoplasmic transduction domain A"/>
    <property type="match status" value="1"/>
</dbReference>
<evidence type="ECO:0000256" key="14">
    <source>
        <dbReference type="ARBA" id="ARBA00023053"/>
    </source>
</evidence>
<evidence type="ECO:0000313" key="26">
    <source>
        <dbReference type="Proteomes" id="UP001583177"/>
    </source>
</evidence>
<evidence type="ECO:0000256" key="13">
    <source>
        <dbReference type="ARBA" id="ARBA00022989"/>
    </source>
</evidence>
<keyword evidence="8" id="KW-0547">Nucleotide-binding</keyword>
<name>A0ABR3WW54_9PEZI</name>
<dbReference type="InterPro" id="IPR044492">
    <property type="entry name" value="P_typ_ATPase_HD_dom"/>
</dbReference>
<dbReference type="PRINTS" id="PR00120">
    <property type="entry name" value="HATPASE"/>
</dbReference>
<evidence type="ECO:0000256" key="2">
    <source>
        <dbReference type="ARBA" id="ARBA00004651"/>
    </source>
</evidence>
<protein>
    <recommendedName>
        <fullName evidence="19">P-type Na(+) transporter</fullName>
        <ecNumber evidence="19">7.2.2.3</ecNumber>
    </recommendedName>
</protein>
<keyword evidence="12" id="KW-1278">Translocase</keyword>
<dbReference type="Gene3D" id="1.20.1110.10">
    <property type="entry name" value="Calcium-transporting ATPase, transmembrane domain"/>
    <property type="match status" value="1"/>
</dbReference>